<gene>
    <name evidence="2" type="ORF">METZ01_LOCUS407274</name>
</gene>
<dbReference type="AlphaFoldDB" id="A0A382W7B5"/>
<name>A0A382W7B5_9ZZZZ</name>
<proteinExistence type="predicted"/>
<reference evidence="2" key="1">
    <citation type="submission" date="2018-05" db="EMBL/GenBank/DDBJ databases">
        <authorList>
            <person name="Lanie J.A."/>
            <person name="Ng W.-L."/>
            <person name="Kazmierczak K.M."/>
            <person name="Andrzejewski T.M."/>
            <person name="Davidsen T.M."/>
            <person name="Wayne K.J."/>
            <person name="Tettelin H."/>
            <person name="Glass J.I."/>
            <person name="Rusch D."/>
            <person name="Podicherti R."/>
            <person name="Tsui H.-C.T."/>
            <person name="Winkler M.E."/>
        </authorList>
    </citation>
    <scope>NUCLEOTIDE SEQUENCE</scope>
</reference>
<protein>
    <submittedName>
        <fullName evidence="2">Uncharacterized protein</fullName>
    </submittedName>
</protein>
<keyword evidence="1" id="KW-0175">Coiled coil</keyword>
<organism evidence="2">
    <name type="scientific">marine metagenome</name>
    <dbReference type="NCBI Taxonomy" id="408172"/>
    <lineage>
        <taxon>unclassified sequences</taxon>
        <taxon>metagenomes</taxon>
        <taxon>ecological metagenomes</taxon>
    </lineage>
</organism>
<feature type="coiled-coil region" evidence="1">
    <location>
        <begin position="11"/>
        <end position="128"/>
    </location>
</feature>
<dbReference type="EMBL" id="UINC01157436">
    <property type="protein sequence ID" value="SVD54420.1"/>
    <property type="molecule type" value="Genomic_DNA"/>
</dbReference>
<evidence type="ECO:0000256" key="1">
    <source>
        <dbReference type="SAM" id="Coils"/>
    </source>
</evidence>
<sequence length="203" mass="23862">MTATNLLKAVVEEKTAKLKLLEAQLEEFAKTCLKKRKEQNELKDRKIKLKTELENVEKELRQVDLGIWSDATEAQKRQQAIRILKDEIESTSREIEIHAVIQQRKDFYAALLVRLTKLQEELKDTDVECREPKEVIGELRQQIESLAISEYHQLIRSAKGNYDRHIRKQAENKIDGVKVSAKEQFSMNEYLDRFLKLDKVIER</sequence>
<evidence type="ECO:0000313" key="2">
    <source>
        <dbReference type="EMBL" id="SVD54420.1"/>
    </source>
</evidence>
<accession>A0A382W7B5</accession>
<feature type="non-terminal residue" evidence="2">
    <location>
        <position position="203"/>
    </location>
</feature>